<dbReference type="GeneID" id="7018667"/>
<keyword evidence="3" id="KW-1185">Reference proteome</keyword>
<dbReference type="AlphaFoldDB" id="B6YUD3"/>
<dbReference type="SMART" id="SM00769">
    <property type="entry name" value="WHy"/>
    <property type="match status" value="2"/>
</dbReference>
<dbReference type="Pfam" id="PF03168">
    <property type="entry name" value="LEA_2"/>
    <property type="match status" value="1"/>
</dbReference>
<dbReference type="Proteomes" id="UP000002727">
    <property type="component" value="Chromosome"/>
</dbReference>
<dbReference type="Gene3D" id="2.60.40.10">
    <property type="entry name" value="Immunoglobulins"/>
    <property type="match status" value="2"/>
</dbReference>
<dbReference type="HOGENOM" id="CLU_059309_1_0_2"/>
<accession>B6YUD3</accession>
<name>B6YUD3_THEON</name>
<dbReference type="InterPro" id="IPR013783">
    <property type="entry name" value="Ig-like_fold"/>
</dbReference>
<evidence type="ECO:0000259" key="1">
    <source>
        <dbReference type="SMART" id="SM00769"/>
    </source>
</evidence>
<organism evidence="2 3">
    <name type="scientific">Thermococcus onnurineus (strain NA1)</name>
    <dbReference type="NCBI Taxonomy" id="523850"/>
    <lineage>
        <taxon>Archaea</taxon>
        <taxon>Methanobacteriati</taxon>
        <taxon>Methanobacteriota</taxon>
        <taxon>Thermococci</taxon>
        <taxon>Thermococcales</taxon>
        <taxon>Thermococcaceae</taxon>
        <taxon>Thermococcus</taxon>
    </lineage>
</organism>
<proteinExistence type="predicted"/>
<dbReference type="KEGG" id="ton:TON_1628"/>
<feature type="domain" description="Water stress and hypersensitive response" evidence="1">
    <location>
        <begin position="29"/>
        <end position="143"/>
    </location>
</feature>
<reference evidence="2 3" key="1">
    <citation type="journal article" date="2008" name="J. Bacteriol.">
        <title>The complete genome sequence of Thermococcus onnurineus NA1 reveals a mixed heterotrophic and carboxydotrophic metabolism.</title>
        <authorList>
            <person name="Lee H.S."/>
            <person name="Kang S.G."/>
            <person name="Bae S.S."/>
            <person name="Lim J.K."/>
            <person name="Cho Y."/>
            <person name="Kim Y.J."/>
            <person name="Jeon J.H."/>
            <person name="Cha S.S."/>
            <person name="Kwon K.K."/>
            <person name="Kim H.T."/>
            <person name="Park C.J."/>
            <person name="Lee H.W."/>
            <person name="Kim S.I."/>
            <person name="Chun J."/>
            <person name="Colwell R.R."/>
            <person name="Kim S.J."/>
            <person name="Lee J.H."/>
        </authorList>
    </citation>
    <scope>NUCLEOTIDE SEQUENCE [LARGE SCALE GENOMIC DNA]</scope>
    <source>
        <strain evidence="2 3">NA1</strain>
    </source>
</reference>
<dbReference type="InterPro" id="IPR004864">
    <property type="entry name" value="LEA_2"/>
</dbReference>
<gene>
    <name evidence="2" type="ordered locus">TON_1628</name>
</gene>
<dbReference type="eggNOG" id="arCOG03787">
    <property type="taxonomic scope" value="Archaea"/>
</dbReference>
<dbReference type="EMBL" id="CP000855">
    <property type="protein sequence ID" value="ACJ17118.1"/>
    <property type="molecule type" value="Genomic_DNA"/>
</dbReference>
<dbReference type="SUPFAM" id="SSF117070">
    <property type="entry name" value="LEA14-like"/>
    <property type="match status" value="1"/>
</dbReference>
<dbReference type="STRING" id="523850.TON_1628"/>
<protein>
    <recommendedName>
        <fullName evidence="1">Water stress and hypersensitive response domain-containing protein</fullName>
    </recommendedName>
</protein>
<dbReference type="InterPro" id="IPR013990">
    <property type="entry name" value="WHy-dom"/>
</dbReference>
<dbReference type="GO" id="GO:0009269">
    <property type="term" value="P:response to desiccation"/>
    <property type="evidence" value="ECO:0007669"/>
    <property type="project" value="InterPro"/>
</dbReference>
<dbReference type="OrthoDB" id="105458at2157"/>
<sequence>MNWKIAVLAVLLAFILWGSYVGYAILTLQPSINAQWGYVDESTTEIWINAHLNKPLLVPASIENVSLEFADVPMARVERFDYGATKKDVTLAISIDNRNLVKAMINYLNNGQRGAFTVHLKGKLLGVVPVEGSISEEVNEDILSYLDVKAESRDLGIAKTPALVETKAEWAGVRGNKAIIINHLKLYNPNPFPLPVTGVSYTLYVNGVKISEGTIVESVVLPAKSYGTVDVETLIDTNALPEAWARHIKNKETSYVKAEIYLDVTVLGKEFKMELATVDETVRTDMMGDLNRMLEGLVR</sequence>
<dbReference type="RefSeq" id="WP_012572590.1">
    <property type="nucleotide sequence ID" value="NC_011529.1"/>
</dbReference>
<feature type="domain" description="Water stress and hypersensitive response" evidence="1">
    <location>
        <begin position="163"/>
        <end position="280"/>
    </location>
</feature>
<evidence type="ECO:0000313" key="3">
    <source>
        <dbReference type="Proteomes" id="UP000002727"/>
    </source>
</evidence>
<evidence type="ECO:0000313" key="2">
    <source>
        <dbReference type="EMBL" id="ACJ17118.1"/>
    </source>
</evidence>
<dbReference type="PATRIC" id="fig|523850.10.peg.1642"/>